<protein>
    <submittedName>
        <fullName evidence="1">Uncharacterized protein</fullName>
    </submittedName>
</protein>
<dbReference type="Proteomes" id="UP000625711">
    <property type="component" value="Unassembled WGS sequence"/>
</dbReference>
<dbReference type="AlphaFoldDB" id="A0A834IIF5"/>
<evidence type="ECO:0000313" key="2">
    <source>
        <dbReference type="Proteomes" id="UP000625711"/>
    </source>
</evidence>
<accession>A0A834IIF5</accession>
<dbReference type="EMBL" id="JAACXV010000377">
    <property type="protein sequence ID" value="KAF7279078.1"/>
    <property type="molecule type" value="Genomic_DNA"/>
</dbReference>
<sequence length="67" mass="7430">MDGIALKCDLHGRTNCKRNYRIFDFFPEADGYGELSRAVDEGAGGEDACNIVRRNESGESMIDLVKC</sequence>
<reference evidence="1" key="1">
    <citation type="submission" date="2020-08" db="EMBL/GenBank/DDBJ databases">
        <title>Genome sequencing and assembly of the red palm weevil Rhynchophorus ferrugineus.</title>
        <authorList>
            <person name="Dias G.B."/>
            <person name="Bergman C.M."/>
            <person name="Manee M."/>
        </authorList>
    </citation>
    <scope>NUCLEOTIDE SEQUENCE</scope>
    <source>
        <strain evidence="1">AA-2017</strain>
        <tissue evidence="1">Whole larva</tissue>
    </source>
</reference>
<name>A0A834IIF5_RHYFE</name>
<organism evidence="1 2">
    <name type="scientific">Rhynchophorus ferrugineus</name>
    <name type="common">Red palm weevil</name>
    <name type="synonym">Curculio ferrugineus</name>
    <dbReference type="NCBI Taxonomy" id="354439"/>
    <lineage>
        <taxon>Eukaryota</taxon>
        <taxon>Metazoa</taxon>
        <taxon>Ecdysozoa</taxon>
        <taxon>Arthropoda</taxon>
        <taxon>Hexapoda</taxon>
        <taxon>Insecta</taxon>
        <taxon>Pterygota</taxon>
        <taxon>Neoptera</taxon>
        <taxon>Endopterygota</taxon>
        <taxon>Coleoptera</taxon>
        <taxon>Polyphaga</taxon>
        <taxon>Cucujiformia</taxon>
        <taxon>Curculionidae</taxon>
        <taxon>Dryophthorinae</taxon>
        <taxon>Rhynchophorus</taxon>
    </lineage>
</organism>
<keyword evidence="2" id="KW-1185">Reference proteome</keyword>
<comment type="caution">
    <text evidence="1">The sequence shown here is derived from an EMBL/GenBank/DDBJ whole genome shotgun (WGS) entry which is preliminary data.</text>
</comment>
<gene>
    <name evidence="1" type="ORF">GWI33_007710</name>
</gene>
<proteinExistence type="predicted"/>
<evidence type="ECO:0000313" key="1">
    <source>
        <dbReference type="EMBL" id="KAF7279078.1"/>
    </source>
</evidence>